<dbReference type="Proteomes" id="UP000679247">
    <property type="component" value="Plasmid p_unnamed"/>
</dbReference>
<sequence>MTRIPEKDRDLIEKAMYLPMLIVVLEKDLKVIDKASFKLKEPYINLVEDTLKAVQRDLKVVKELMRKENMKVQQTSHDEAFTQFSFIWKGYEEKHSYFNPAIRNRVHSLLEYYLYKRFNS</sequence>
<dbReference type="Pfam" id="PF26325">
    <property type="entry name" value="YhjD"/>
    <property type="match status" value="1"/>
</dbReference>
<evidence type="ECO:0000313" key="2">
    <source>
        <dbReference type="Proteomes" id="UP000679247"/>
    </source>
</evidence>
<evidence type="ECO:0000313" key="1">
    <source>
        <dbReference type="EMBL" id="QVY63964.1"/>
    </source>
</evidence>
<evidence type="ECO:0008006" key="3">
    <source>
        <dbReference type="Google" id="ProtNLM"/>
    </source>
</evidence>
<accession>A0ABX8FIV2</accession>
<dbReference type="EMBL" id="CP071710">
    <property type="protein sequence ID" value="QVY63964.1"/>
    <property type="molecule type" value="Genomic_DNA"/>
</dbReference>
<protein>
    <recommendedName>
        <fullName evidence="3">YhjD</fullName>
    </recommendedName>
</protein>
<dbReference type="InterPro" id="IPR058600">
    <property type="entry name" value="YhjD-like"/>
</dbReference>
<geneLocation type="plasmid" evidence="1 2">
    <name>p_unnamed</name>
</geneLocation>
<dbReference type="RefSeq" id="WP_214479024.1">
    <property type="nucleotide sequence ID" value="NZ_CP071710.1"/>
</dbReference>
<proteinExistence type="predicted"/>
<organism evidence="1 2">
    <name type="scientific">Cytobacillus gottheilii</name>
    <dbReference type="NCBI Taxonomy" id="859144"/>
    <lineage>
        <taxon>Bacteria</taxon>
        <taxon>Bacillati</taxon>
        <taxon>Bacillota</taxon>
        <taxon>Bacilli</taxon>
        <taxon>Bacillales</taxon>
        <taxon>Bacillaceae</taxon>
        <taxon>Cytobacillus</taxon>
    </lineage>
</organism>
<keyword evidence="2" id="KW-1185">Reference proteome</keyword>
<name>A0ABX8FIV2_9BACI</name>
<gene>
    <name evidence="1" type="ORF">J1899_22260</name>
</gene>
<reference evidence="1 2" key="1">
    <citation type="submission" date="2021-03" db="EMBL/GenBank/DDBJ databases">
        <title>The first data on the complete genome of the tetrodotoxin-producing bacterium.</title>
        <authorList>
            <person name="Melnikova D.I."/>
            <person name="Nijland R."/>
            <person name="Magarlamov T.Y."/>
        </authorList>
    </citation>
    <scope>NUCLEOTIDE SEQUENCE [LARGE SCALE GENOMIC DNA]</scope>
    <source>
        <strain evidence="1 2">1839</strain>
        <plasmid evidence="1 2">p_unnamed</plasmid>
    </source>
</reference>
<keyword evidence="1" id="KW-0614">Plasmid</keyword>